<dbReference type="AlphaFoldDB" id="A0A2G9I2C0"/>
<dbReference type="STRING" id="429701.A0A2G9I2C0"/>
<dbReference type="PANTHER" id="PTHR48475">
    <property type="entry name" value="RIBONUCLEASE H"/>
    <property type="match status" value="1"/>
</dbReference>
<dbReference type="InterPro" id="IPR036397">
    <property type="entry name" value="RNaseH_sf"/>
</dbReference>
<dbReference type="EMBL" id="NKXS01000487">
    <property type="protein sequence ID" value="PIN23896.1"/>
    <property type="molecule type" value="Genomic_DNA"/>
</dbReference>
<organism evidence="1 2">
    <name type="scientific">Handroanthus impetiginosus</name>
    <dbReference type="NCBI Taxonomy" id="429701"/>
    <lineage>
        <taxon>Eukaryota</taxon>
        <taxon>Viridiplantae</taxon>
        <taxon>Streptophyta</taxon>
        <taxon>Embryophyta</taxon>
        <taxon>Tracheophyta</taxon>
        <taxon>Spermatophyta</taxon>
        <taxon>Magnoliopsida</taxon>
        <taxon>eudicotyledons</taxon>
        <taxon>Gunneridae</taxon>
        <taxon>Pentapetalae</taxon>
        <taxon>asterids</taxon>
        <taxon>lamiids</taxon>
        <taxon>Lamiales</taxon>
        <taxon>Bignoniaceae</taxon>
        <taxon>Crescentiina</taxon>
        <taxon>Tabebuia alliance</taxon>
        <taxon>Handroanthus</taxon>
    </lineage>
</organism>
<name>A0A2G9I2C0_9LAMI</name>
<dbReference type="Proteomes" id="UP000231279">
    <property type="component" value="Unassembled WGS sequence"/>
</dbReference>
<comment type="caution">
    <text evidence="1">The sequence shown here is derived from an EMBL/GenBank/DDBJ whole genome shotgun (WGS) entry which is preliminary data.</text>
</comment>
<dbReference type="PANTHER" id="PTHR48475:SF2">
    <property type="entry name" value="RIBONUCLEASE H"/>
    <property type="match status" value="1"/>
</dbReference>
<evidence type="ECO:0000313" key="2">
    <source>
        <dbReference type="Proteomes" id="UP000231279"/>
    </source>
</evidence>
<reference evidence="2" key="1">
    <citation type="journal article" date="2018" name="Gigascience">
        <title>Genome assembly of the Pink Ipe (Handroanthus impetiginosus, Bignoniaceae), a highly valued, ecologically keystone Neotropical timber forest tree.</title>
        <authorList>
            <person name="Silva-Junior O.B."/>
            <person name="Grattapaglia D."/>
            <person name="Novaes E."/>
            <person name="Collevatti R.G."/>
        </authorList>
    </citation>
    <scope>NUCLEOTIDE SEQUENCE [LARGE SCALE GENOMIC DNA]</scope>
    <source>
        <strain evidence="2">cv. UFG-1</strain>
    </source>
</reference>
<proteinExistence type="predicted"/>
<sequence>MNIKQKFSSVAHPQTNGEVEVTNKIIVTTTKTSTGDTLFGLTYRMDALLPPKIEVQTHTVITFDPERHEQLCRQSLDLIEERRVDVLKDMEKLDQAWEGLFKVVGILLGGAYQQANKQGETLKRPWNVQQLKKLYA</sequence>
<evidence type="ECO:0000313" key="1">
    <source>
        <dbReference type="EMBL" id="PIN23896.1"/>
    </source>
</evidence>
<keyword evidence="2" id="KW-1185">Reference proteome</keyword>
<dbReference type="OrthoDB" id="1744372at2759"/>
<protein>
    <submittedName>
        <fullName evidence="1">Uncharacterized protein</fullName>
    </submittedName>
</protein>
<accession>A0A2G9I2C0</accession>
<dbReference type="Gene3D" id="3.30.420.10">
    <property type="entry name" value="Ribonuclease H-like superfamily/Ribonuclease H"/>
    <property type="match status" value="1"/>
</dbReference>
<dbReference type="GO" id="GO:0003676">
    <property type="term" value="F:nucleic acid binding"/>
    <property type="evidence" value="ECO:0007669"/>
    <property type="project" value="InterPro"/>
</dbReference>
<gene>
    <name evidence="1" type="ORF">CDL12_03377</name>
</gene>